<gene>
    <name evidence="2" type="ORF">APLA_LOCUS6392</name>
</gene>
<sequence length="131" mass="14773">MEVLGQKFPRFDPLPQTTDETPNNPMLNMEDDTNTKKRPAKTTEIDTWDIFVRANGMPPELCNQTLCAAPCPGAAAPPRCPPVIPYCHSGCACTYSCEVAIVLCFEIHSCLETRRRHFFTRNRRKSTVPMN</sequence>
<dbReference type="AlphaFoldDB" id="A0A8S0ZUZ5"/>
<proteinExistence type="predicted"/>
<comment type="caution">
    <text evidence="2">The sequence shown here is derived from an EMBL/GenBank/DDBJ whole genome shotgun (WGS) entry which is preliminary data.</text>
</comment>
<protein>
    <submittedName>
        <fullName evidence="2">Uncharacterized protein</fullName>
    </submittedName>
</protein>
<accession>A0A8S0ZUZ5</accession>
<evidence type="ECO:0000313" key="2">
    <source>
        <dbReference type="EMBL" id="CAB3235997.1"/>
    </source>
</evidence>
<keyword evidence="3" id="KW-1185">Reference proteome</keyword>
<evidence type="ECO:0000256" key="1">
    <source>
        <dbReference type="SAM" id="MobiDB-lite"/>
    </source>
</evidence>
<evidence type="ECO:0000313" key="3">
    <source>
        <dbReference type="Proteomes" id="UP000494106"/>
    </source>
</evidence>
<dbReference type="EMBL" id="CADEBC010000485">
    <property type="protein sequence ID" value="CAB3235997.1"/>
    <property type="molecule type" value="Genomic_DNA"/>
</dbReference>
<dbReference type="Proteomes" id="UP000494106">
    <property type="component" value="Unassembled WGS sequence"/>
</dbReference>
<feature type="region of interest" description="Disordered" evidence="1">
    <location>
        <begin position="1"/>
        <end position="41"/>
    </location>
</feature>
<reference evidence="2 3" key="1">
    <citation type="submission" date="2020-04" db="EMBL/GenBank/DDBJ databases">
        <authorList>
            <person name="Wallbank WR R."/>
            <person name="Pardo Diaz C."/>
            <person name="Kozak K."/>
            <person name="Martin S."/>
            <person name="Jiggins C."/>
            <person name="Moest M."/>
            <person name="Warren A I."/>
            <person name="Byers J.R.P. K."/>
            <person name="Montejo-Kovacevich G."/>
            <person name="Yen C E."/>
        </authorList>
    </citation>
    <scope>NUCLEOTIDE SEQUENCE [LARGE SCALE GENOMIC DNA]</scope>
</reference>
<feature type="compositionally biased region" description="Polar residues" evidence="1">
    <location>
        <begin position="15"/>
        <end position="26"/>
    </location>
</feature>
<organism evidence="2 3">
    <name type="scientific">Arctia plantaginis</name>
    <name type="common">Wood tiger moth</name>
    <name type="synonym">Phalaena plantaginis</name>
    <dbReference type="NCBI Taxonomy" id="874455"/>
    <lineage>
        <taxon>Eukaryota</taxon>
        <taxon>Metazoa</taxon>
        <taxon>Ecdysozoa</taxon>
        <taxon>Arthropoda</taxon>
        <taxon>Hexapoda</taxon>
        <taxon>Insecta</taxon>
        <taxon>Pterygota</taxon>
        <taxon>Neoptera</taxon>
        <taxon>Endopterygota</taxon>
        <taxon>Lepidoptera</taxon>
        <taxon>Glossata</taxon>
        <taxon>Ditrysia</taxon>
        <taxon>Noctuoidea</taxon>
        <taxon>Erebidae</taxon>
        <taxon>Arctiinae</taxon>
        <taxon>Arctia</taxon>
    </lineage>
</organism>
<name>A0A8S0ZUZ5_ARCPL</name>